<gene>
    <name evidence="2" type="ORF">Pyn_18631</name>
</gene>
<feature type="region of interest" description="Disordered" evidence="1">
    <location>
        <begin position="54"/>
        <end position="91"/>
    </location>
</feature>
<protein>
    <submittedName>
        <fullName evidence="2">Zinc finger CCCH domain-containing protein 24</fullName>
    </submittedName>
</protein>
<name>A0A314UD93_PRUYE</name>
<evidence type="ECO:0000313" key="3">
    <source>
        <dbReference type="Proteomes" id="UP000250321"/>
    </source>
</evidence>
<comment type="caution">
    <text evidence="2">The sequence shown here is derived from an EMBL/GenBank/DDBJ whole genome shotgun (WGS) entry which is preliminary data.</text>
</comment>
<reference evidence="2 3" key="1">
    <citation type="submission" date="2018-02" db="EMBL/GenBank/DDBJ databases">
        <title>Draft genome of wild Prunus yedoensis var. nudiflora.</title>
        <authorList>
            <person name="Baek S."/>
            <person name="Kim J.-H."/>
            <person name="Choi K."/>
            <person name="Kim G.-B."/>
            <person name="Cho A."/>
            <person name="Jang H."/>
            <person name="Shin C.-H."/>
            <person name="Yu H.-J."/>
            <person name="Mun J.-H."/>
        </authorList>
    </citation>
    <scope>NUCLEOTIDE SEQUENCE [LARGE SCALE GENOMIC DNA]</scope>
    <source>
        <strain evidence="3">cv. Jeju island</strain>
        <tissue evidence="2">Leaf</tissue>
    </source>
</reference>
<evidence type="ECO:0000313" key="2">
    <source>
        <dbReference type="EMBL" id="PQM35437.1"/>
    </source>
</evidence>
<dbReference type="Proteomes" id="UP000250321">
    <property type="component" value="Unassembled WGS sequence"/>
</dbReference>
<dbReference type="AlphaFoldDB" id="A0A314UD93"/>
<dbReference type="STRING" id="2094558.A0A314UD93"/>
<organism evidence="2 3">
    <name type="scientific">Prunus yedoensis var. nudiflora</name>
    <dbReference type="NCBI Taxonomy" id="2094558"/>
    <lineage>
        <taxon>Eukaryota</taxon>
        <taxon>Viridiplantae</taxon>
        <taxon>Streptophyta</taxon>
        <taxon>Embryophyta</taxon>
        <taxon>Tracheophyta</taxon>
        <taxon>Spermatophyta</taxon>
        <taxon>Magnoliopsida</taxon>
        <taxon>eudicotyledons</taxon>
        <taxon>Gunneridae</taxon>
        <taxon>Pentapetalae</taxon>
        <taxon>rosids</taxon>
        <taxon>fabids</taxon>
        <taxon>Rosales</taxon>
        <taxon>Rosaceae</taxon>
        <taxon>Amygdaloideae</taxon>
        <taxon>Amygdaleae</taxon>
        <taxon>Prunus</taxon>
    </lineage>
</organism>
<accession>A0A314UD93</accession>
<dbReference type="EMBL" id="PJQY01003673">
    <property type="protein sequence ID" value="PQM35437.1"/>
    <property type="molecule type" value="Genomic_DNA"/>
</dbReference>
<sequence>MDEHDRSVRFGELPEKLVRGRAKLVQVAYEGKLGRARFKSASCSHGSGCQYAHGEAQLWPQPDNTGDSTSERAKKQQLEEEDDANGFGSVGGDKVFSFVFWMWGWVAFREEVGSLAAVMALEWLAATPSTTIIFPNPSHKYNTLSFSKA</sequence>
<proteinExistence type="predicted"/>
<evidence type="ECO:0000256" key="1">
    <source>
        <dbReference type="SAM" id="MobiDB-lite"/>
    </source>
</evidence>
<keyword evidence="3" id="KW-1185">Reference proteome</keyword>
<feature type="compositionally biased region" description="Basic and acidic residues" evidence="1">
    <location>
        <begin position="69"/>
        <end position="78"/>
    </location>
</feature>